<dbReference type="VEuPathDB" id="TriTrypDB:BSAL_71205"/>
<dbReference type="EMBL" id="CYKH01000544">
    <property type="protein sequence ID" value="CUI14152.1"/>
    <property type="molecule type" value="Genomic_DNA"/>
</dbReference>
<proteinExistence type="predicted"/>
<name>A0A0S4KI11_BODSA</name>
<gene>
    <name evidence="1" type="ORF">BSAL_71205</name>
</gene>
<dbReference type="AlphaFoldDB" id="A0A0S4KI11"/>
<sequence>MFRVASSCGIPRAMWHTMHIMSQRQAMRVLPPLVPLSQGVSMTNIPDCSAQLAARALELLDDVAGVITYFEGIPFDFKVVVGPCTTTSCCMGKNRKGYDWRFS</sequence>
<keyword evidence="2" id="KW-1185">Reference proteome</keyword>
<dbReference type="PANTHER" id="PTHR38827">
    <property type="entry name" value="T. BRUCEI SPP.-SPECIFIC PROTEIN-RELATED"/>
    <property type="match status" value="1"/>
</dbReference>
<accession>A0A0S4KI11</accession>
<organism evidence="1 2">
    <name type="scientific">Bodo saltans</name>
    <name type="common">Flagellated protozoan</name>
    <dbReference type="NCBI Taxonomy" id="75058"/>
    <lineage>
        <taxon>Eukaryota</taxon>
        <taxon>Discoba</taxon>
        <taxon>Euglenozoa</taxon>
        <taxon>Kinetoplastea</taxon>
        <taxon>Metakinetoplastina</taxon>
        <taxon>Eubodonida</taxon>
        <taxon>Bodonidae</taxon>
        <taxon>Bodo</taxon>
    </lineage>
</organism>
<reference evidence="2" key="1">
    <citation type="submission" date="2015-09" db="EMBL/GenBank/DDBJ databases">
        <authorList>
            <consortium name="Pathogen Informatics"/>
        </authorList>
    </citation>
    <scope>NUCLEOTIDE SEQUENCE [LARGE SCALE GENOMIC DNA]</scope>
    <source>
        <strain evidence="2">Lake Konstanz</strain>
    </source>
</reference>
<evidence type="ECO:0000313" key="1">
    <source>
        <dbReference type="EMBL" id="CUI14152.1"/>
    </source>
</evidence>
<dbReference type="PANTHER" id="PTHR38827:SF1">
    <property type="entry name" value="T. BRUCEI SPP.-SPECIFIC PROTEIN"/>
    <property type="match status" value="1"/>
</dbReference>
<evidence type="ECO:0000313" key="2">
    <source>
        <dbReference type="Proteomes" id="UP000051952"/>
    </source>
</evidence>
<protein>
    <submittedName>
        <fullName evidence="1">Uncharacterized protein</fullName>
    </submittedName>
</protein>
<dbReference type="Proteomes" id="UP000051952">
    <property type="component" value="Unassembled WGS sequence"/>
</dbReference>